<sequence>MPLAILTKSSAELGRALLRASRDLAPIITVIALFQILVLHQPFPELLSILAGLGLVIIGLALFVVGLDIGLFPLGETLAEEFARKGSLFWLLLFAFALGAGTTVAEPALIAVTREGAKAAAEAGLIENISASIDRYALGVRLTVALSVGAAIVLGVLRILRGWSLPVLIVGGYMLVMLMTLFAPKEIVGLAYDSGGVTTSTVTVPLVTALGVGLARTIRGRDPLTDGFGLIALASLTPMIFVMLFGLIVH</sequence>
<name>A0A8J6TU81_9BACT</name>
<dbReference type="Pfam" id="PF07556">
    <property type="entry name" value="DUF1538"/>
    <property type="match status" value="1"/>
</dbReference>
<feature type="transmembrane region" description="Helical" evidence="1">
    <location>
        <begin position="227"/>
        <end position="249"/>
    </location>
</feature>
<accession>A0A8J6TU81</accession>
<feature type="transmembrane region" description="Helical" evidence="1">
    <location>
        <begin position="136"/>
        <end position="157"/>
    </location>
</feature>
<feature type="transmembrane region" description="Helical" evidence="1">
    <location>
        <begin position="24"/>
        <end position="43"/>
    </location>
</feature>
<evidence type="ECO:0000256" key="1">
    <source>
        <dbReference type="SAM" id="Phobius"/>
    </source>
</evidence>
<dbReference type="AlphaFoldDB" id="A0A8J6TU81"/>
<evidence type="ECO:0000313" key="2">
    <source>
        <dbReference type="EMBL" id="MBC8433910.1"/>
    </source>
</evidence>
<organism evidence="2 3">
    <name type="scientific">Candidatus Desulfatibia vada</name>
    <dbReference type="NCBI Taxonomy" id="2841696"/>
    <lineage>
        <taxon>Bacteria</taxon>
        <taxon>Pseudomonadati</taxon>
        <taxon>Thermodesulfobacteriota</taxon>
        <taxon>Desulfobacteria</taxon>
        <taxon>Desulfobacterales</taxon>
        <taxon>Desulfobacterales incertae sedis</taxon>
        <taxon>Candidatus Desulfatibia</taxon>
    </lineage>
</organism>
<reference evidence="2 3" key="1">
    <citation type="submission" date="2020-08" db="EMBL/GenBank/DDBJ databases">
        <title>Bridging the membrane lipid divide: bacteria of the FCB group superphylum have the potential to synthesize archaeal ether lipids.</title>
        <authorList>
            <person name="Villanueva L."/>
            <person name="Von Meijenfeldt F.A.B."/>
            <person name="Westbye A.B."/>
            <person name="Yadav S."/>
            <person name="Hopmans E.C."/>
            <person name="Dutilh B.E."/>
            <person name="Sinninghe Damste J.S."/>
        </authorList>
    </citation>
    <scope>NUCLEOTIDE SEQUENCE [LARGE SCALE GENOMIC DNA]</scope>
    <source>
        <strain evidence="2">NIOZ-UU17</strain>
    </source>
</reference>
<protein>
    <submittedName>
        <fullName evidence="2">DUF1538 domain-containing protein</fullName>
    </submittedName>
</protein>
<evidence type="ECO:0000313" key="3">
    <source>
        <dbReference type="Proteomes" id="UP000605201"/>
    </source>
</evidence>
<dbReference type="Proteomes" id="UP000605201">
    <property type="component" value="Unassembled WGS sequence"/>
</dbReference>
<dbReference type="InterPro" id="IPR011435">
    <property type="entry name" value="UmpAB"/>
</dbReference>
<proteinExistence type="predicted"/>
<feature type="transmembrane region" description="Helical" evidence="1">
    <location>
        <begin position="87"/>
        <end position="105"/>
    </location>
</feature>
<keyword evidence="1" id="KW-0472">Membrane</keyword>
<keyword evidence="1" id="KW-1133">Transmembrane helix</keyword>
<keyword evidence="1" id="KW-0812">Transmembrane</keyword>
<comment type="caution">
    <text evidence="2">The sequence shown here is derived from an EMBL/GenBank/DDBJ whole genome shotgun (WGS) entry which is preliminary data.</text>
</comment>
<feature type="transmembrane region" description="Helical" evidence="1">
    <location>
        <begin position="49"/>
        <end position="75"/>
    </location>
</feature>
<feature type="transmembrane region" description="Helical" evidence="1">
    <location>
        <begin position="195"/>
        <end position="215"/>
    </location>
</feature>
<feature type="transmembrane region" description="Helical" evidence="1">
    <location>
        <begin position="164"/>
        <end position="183"/>
    </location>
</feature>
<gene>
    <name evidence="2" type="ORF">H8D96_18515</name>
</gene>
<dbReference type="EMBL" id="JACNIG010000352">
    <property type="protein sequence ID" value="MBC8433910.1"/>
    <property type="molecule type" value="Genomic_DNA"/>
</dbReference>